<feature type="compositionally biased region" description="Basic and acidic residues" evidence="1">
    <location>
        <begin position="189"/>
        <end position="206"/>
    </location>
</feature>
<protein>
    <submittedName>
        <fullName evidence="3">Stage VI sporulation protein D</fullName>
    </submittedName>
</protein>
<name>A0AAX2A2T8_9BACL</name>
<dbReference type="Proteomes" id="UP000286434">
    <property type="component" value="Unassembled WGS sequence"/>
</dbReference>
<feature type="region of interest" description="Disordered" evidence="1">
    <location>
        <begin position="189"/>
        <end position="283"/>
    </location>
</feature>
<gene>
    <name evidence="3" type="primary">spoVID</name>
    <name evidence="3" type="ORF">EA138_01635</name>
</gene>
<dbReference type="SMART" id="SM00257">
    <property type="entry name" value="LysM"/>
    <property type="match status" value="1"/>
</dbReference>
<dbReference type="SUPFAM" id="SSF54106">
    <property type="entry name" value="LysM domain"/>
    <property type="match status" value="1"/>
</dbReference>
<organism evidence="3 4">
    <name type="scientific">Anoxybacillus flavithermus</name>
    <dbReference type="NCBI Taxonomy" id="33934"/>
    <lineage>
        <taxon>Bacteria</taxon>
        <taxon>Bacillati</taxon>
        <taxon>Bacillota</taxon>
        <taxon>Bacilli</taxon>
        <taxon>Bacillales</taxon>
        <taxon>Anoxybacillaceae</taxon>
        <taxon>Anoxybacillus</taxon>
    </lineage>
</organism>
<dbReference type="RefSeq" id="WP_088223678.1">
    <property type="nucleotide sequence ID" value="NZ_CP021838.1"/>
</dbReference>
<comment type="caution">
    <text evidence="3">The sequence shown here is derived from an EMBL/GenBank/DDBJ whole genome shotgun (WGS) entry which is preliminary data.</text>
</comment>
<feature type="domain" description="LysM" evidence="2">
    <location>
        <begin position="311"/>
        <end position="355"/>
    </location>
</feature>
<dbReference type="Gene3D" id="3.10.350.10">
    <property type="entry name" value="LysM domain"/>
    <property type="match status" value="1"/>
</dbReference>
<feature type="compositionally biased region" description="Basic and acidic residues" evidence="1">
    <location>
        <begin position="260"/>
        <end position="283"/>
    </location>
</feature>
<proteinExistence type="predicted"/>
<accession>A0AAX2A2T8</accession>
<reference evidence="3 4" key="1">
    <citation type="submission" date="2019-01" db="EMBL/GenBank/DDBJ databases">
        <title>Anoxybacillus flavithermus in powdered infant formula.</title>
        <authorList>
            <person name="Rhee M.S."/>
            <person name="Choi I.-G."/>
            <person name="Cho T.J."/>
            <person name="Park B."/>
        </authorList>
    </citation>
    <scope>NUCLEOTIDE SEQUENCE [LARGE SCALE GENOMIC DNA]</scope>
    <source>
        <strain evidence="3 4">FHS-PPAM212</strain>
    </source>
</reference>
<dbReference type="InterPro" id="IPR014256">
    <property type="entry name" value="Spore_VI_D"/>
</dbReference>
<dbReference type="InterPro" id="IPR048862">
    <property type="entry name" value="SPOCS_spoVID_N"/>
</dbReference>
<feature type="compositionally biased region" description="Basic and acidic residues" evidence="1">
    <location>
        <begin position="237"/>
        <end position="250"/>
    </location>
</feature>
<dbReference type="PROSITE" id="PS51782">
    <property type="entry name" value="LYSM"/>
    <property type="match status" value="1"/>
</dbReference>
<dbReference type="NCBIfam" id="TIGR02907">
    <property type="entry name" value="spore_VI_D"/>
    <property type="match status" value="1"/>
</dbReference>
<evidence type="ECO:0000313" key="3">
    <source>
        <dbReference type="EMBL" id="RWU16177.1"/>
    </source>
</evidence>
<dbReference type="InterPro" id="IPR036779">
    <property type="entry name" value="LysM_dom_sf"/>
</dbReference>
<dbReference type="CDD" id="cd00118">
    <property type="entry name" value="LysM"/>
    <property type="match status" value="1"/>
</dbReference>
<sequence length="361" mass="42772">MLRFSIEEAIAFRREHHVDQLLSISLQPTITIEEQEDYVYIRGVLELSGEYTKHEEDGEDVETFELGRYIEQVRMRDEETGEFLHQFPIDVTVPKERVDDLEQVYVLIESFDYDLRKNELLLIAEVAIHGIQMDDDREDEEEWDAYNVDDFEPFEAVAHQEVYEEEKEEQEERETIVNVPTFYMLHEEQVADNDEHKEERIDVQGEHEEEQVADNDEHKEERIDVRGEHEEEQVADNDEHKEERIDVQGEHEEEQVDTQKGYEEEQESKREETSFQLELKGRETNEKRNENALYLTKLFGKNEEQAFARLKICIVQQGDSLDKIAERYDVSVQQLLRTNHLESGADIHEGQLLYIPTPSKV</sequence>
<evidence type="ECO:0000259" key="2">
    <source>
        <dbReference type="PROSITE" id="PS51782"/>
    </source>
</evidence>
<dbReference type="Pfam" id="PF20918">
    <property type="entry name" value="SPOCS_spoVID-N"/>
    <property type="match status" value="1"/>
</dbReference>
<evidence type="ECO:0000313" key="4">
    <source>
        <dbReference type="Proteomes" id="UP000286434"/>
    </source>
</evidence>
<dbReference type="InterPro" id="IPR018392">
    <property type="entry name" value="LysM"/>
</dbReference>
<dbReference type="Pfam" id="PF01476">
    <property type="entry name" value="LysM"/>
    <property type="match status" value="1"/>
</dbReference>
<dbReference type="EMBL" id="SBBW01000003">
    <property type="protein sequence ID" value="RWU16177.1"/>
    <property type="molecule type" value="Genomic_DNA"/>
</dbReference>
<evidence type="ECO:0000256" key="1">
    <source>
        <dbReference type="SAM" id="MobiDB-lite"/>
    </source>
</evidence>
<dbReference type="AlphaFoldDB" id="A0AAX2A2T8"/>
<feature type="compositionally biased region" description="Basic and acidic residues" evidence="1">
    <location>
        <begin position="215"/>
        <end position="229"/>
    </location>
</feature>